<gene>
    <name evidence="2" type="ORF">Dpep_0401</name>
</gene>
<dbReference type="EMBL" id="ABTR02000001">
    <property type="protein sequence ID" value="EFC90433.1"/>
    <property type="molecule type" value="Genomic_DNA"/>
</dbReference>
<protein>
    <recommendedName>
        <fullName evidence="1">HTH cro/C1-type domain-containing protein</fullName>
    </recommendedName>
</protein>
<dbReference type="RefSeq" id="WP_005659140.1">
    <property type="nucleotide sequence ID" value="NZ_ABTR02000001.1"/>
</dbReference>
<dbReference type="PaxDb" id="469381-Dpep_0401"/>
<proteinExistence type="predicted"/>
<feature type="domain" description="HTH cro/C1-type" evidence="1">
    <location>
        <begin position="14"/>
        <end position="65"/>
    </location>
</feature>
<dbReference type="InterPro" id="IPR001387">
    <property type="entry name" value="Cro/C1-type_HTH"/>
</dbReference>
<dbReference type="Pfam" id="PF13443">
    <property type="entry name" value="HTH_26"/>
    <property type="match status" value="1"/>
</dbReference>
<dbReference type="CDD" id="cd00093">
    <property type="entry name" value="HTH_XRE"/>
    <property type="match status" value="1"/>
</dbReference>
<dbReference type="AlphaFoldDB" id="D2Z4A4"/>
<accession>D2Z4A4</accession>
<evidence type="ECO:0000259" key="1">
    <source>
        <dbReference type="Pfam" id="PF13443"/>
    </source>
</evidence>
<dbReference type="Proteomes" id="UP000006427">
    <property type="component" value="Unassembled WGS sequence"/>
</dbReference>
<dbReference type="STRING" id="469381.Dpep_0401"/>
<comment type="caution">
    <text evidence="2">The sequence shown here is derived from an EMBL/GenBank/DDBJ whole genome shotgun (WGS) entry which is preliminary data.</text>
</comment>
<evidence type="ECO:0000313" key="3">
    <source>
        <dbReference type="Proteomes" id="UP000006427"/>
    </source>
</evidence>
<keyword evidence="3" id="KW-1185">Reference proteome</keyword>
<reference evidence="2 3" key="1">
    <citation type="journal article" date="2010" name="Stand. Genomic Sci.">
        <title>Permanent draft genome sequence of Dethiosulfovibrio peptidovorans type strain (SEBR 4207).</title>
        <authorList>
            <person name="Labutti K."/>
            <person name="Mayilraj S."/>
            <person name="Clum A."/>
            <person name="Lucas S."/>
            <person name="Glavina Del Rio T."/>
            <person name="Nolan M."/>
            <person name="Tice H."/>
            <person name="Cheng J.F."/>
            <person name="Pitluck S."/>
            <person name="Liolios K."/>
            <person name="Ivanova N."/>
            <person name="Mavromatis K."/>
            <person name="Mikhailova N."/>
            <person name="Pati A."/>
            <person name="Goodwin L."/>
            <person name="Chen A."/>
            <person name="Palaniappan K."/>
            <person name="Land M."/>
            <person name="Hauser L."/>
            <person name="Chang Y.J."/>
            <person name="Jeffries C.D."/>
            <person name="Rohde M."/>
            <person name="Spring S."/>
            <person name="Goker M."/>
            <person name="Woyke T."/>
            <person name="Bristow J."/>
            <person name="Eisen J.A."/>
            <person name="Markowitz V."/>
            <person name="Hugenholtz P."/>
            <person name="Kyrpides N.C."/>
            <person name="Klenk H.P."/>
            <person name="Lapidus A."/>
        </authorList>
    </citation>
    <scope>NUCLEOTIDE SEQUENCE [LARGE SCALE GENOMIC DNA]</scope>
    <source>
        <strain evidence="2 3">DSM 11002</strain>
    </source>
</reference>
<evidence type="ECO:0000313" key="2">
    <source>
        <dbReference type="EMBL" id="EFC90433.1"/>
    </source>
</evidence>
<sequence>MKCFPAYRRYRLNMGIGSDRELSRKAGLAEQRVSLWLHSRPLRGDEAEKLAAFLGCEATDIWDRETGRPIPAA</sequence>
<name>D2Z4A4_9BACT</name>
<organism evidence="2 3">
    <name type="scientific">Dethiosulfovibrio peptidovorans DSM 11002</name>
    <dbReference type="NCBI Taxonomy" id="469381"/>
    <lineage>
        <taxon>Bacteria</taxon>
        <taxon>Thermotogati</taxon>
        <taxon>Synergistota</taxon>
        <taxon>Synergistia</taxon>
        <taxon>Synergistales</taxon>
        <taxon>Dethiosulfovibrionaceae</taxon>
        <taxon>Dethiosulfovibrio</taxon>
    </lineage>
</organism>